<keyword evidence="3" id="KW-0255">Endonuclease</keyword>
<accession>A0ABR9PIH9</accession>
<dbReference type="EMBL" id="JAAIYO010000001">
    <property type="protein sequence ID" value="MBE4747736.1"/>
    <property type="molecule type" value="Genomic_DNA"/>
</dbReference>
<dbReference type="SUPFAM" id="SSF54060">
    <property type="entry name" value="His-Me finger endonucleases"/>
    <property type="match status" value="1"/>
</dbReference>
<keyword evidence="3" id="KW-0378">Hydrolase</keyword>
<proteinExistence type="predicted"/>
<evidence type="ECO:0000313" key="3">
    <source>
        <dbReference type="EMBL" id="MBE4747736.1"/>
    </source>
</evidence>
<keyword evidence="3" id="KW-0540">Nuclease</keyword>
<protein>
    <submittedName>
        <fullName evidence="3">HNH endonuclease</fullName>
    </submittedName>
</protein>
<evidence type="ECO:0000256" key="1">
    <source>
        <dbReference type="SAM" id="MobiDB-lite"/>
    </source>
</evidence>
<gene>
    <name evidence="3" type="ORF">G4177_06030</name>
</gene>
<evidence type="ECO:0000313" key="4">
    <source>
        <dbReference type="Proteomes" id="UP001516472"/>
    </source>
</evidence>
<organism evidence="3 4">
    <name type="scientific">Corallococcus soli</name>
    <dbReference type="NCBI Taxonomy" id="2710757"/>
    <lineage>
        <taxon>Bacteria</taxon>
        <taxon>Pseudomonadati</taxon>
        <taxon>Myxococcota</taxon>
        <taxon>Myxococcia</taxon>
        <taxon>Myxococcales</taxon>
        <taxon>Cystobacterineae</taxon>
        <taxon>Myxococcaceae</taxon>
        <taxon>Corallococcus</taxon>
    </lineage>
</organism>
<dbReference type="InterPro" id="IPR044925">
    <property type="entry name" value="His-Me_finger_sf"/>
</dbReference>
<dbReference type="InterPro" id="IPR003615">
    <property type="entry name" value="HNH_nuc"/>
</dbReference>
<dbReference type="Pfam" id="PF13392">
    <property type="entry name" value="HNH_3"/>
    <property type="match status" value="1"/>
</dbReference>
<keyword evidence="4" id="KW-1185">Reference proteome</keyword>
<feature type="compositionally biased region" description="Basic residues" evidence="1">
    <location>
        <begin position="19"/>
        <end position="34"/>
    </location>
</feature>
<reference evidence="3 4" key="1">
    <citation type="submission" date="2020-02" db="EMBL/GenBank/DDBJ databases">
        <authorList>
            <person name="Babadi Z.K."/>
            <person name="Risdian C."/>
            <person name="Ebrahimipour G.H."/>
            <person name="Wink J."/>
        </authorList>
    </citation>
    <scope>NUCLEOTIDE SEQUENCE [LARGE SCALE GENOMIC DNA]</scope>
    <source>
        <strain evidence="3 4">ZKHCc1 1396</strain>
    </source>
</reference>
<feature type="domain" description="HNH nuclease" evidence="2">
    <location>
        <begin position="71"/>
        <end position="114"/>
    </location>
</feature>
<dbReference type="Gene3D" id="3.90.75.20">
    <property type="match status" value="1"/>
</dbReference>
<comment type="caution">
    <text evidence="3">The sequence shown here is derived from an EMBL/GenBank/DDBJ whole genome shotgun (WGS) entry which is preliminary data.</text>
</comment>
<evidence type="ECO:0000259" key="2">
    <source>
        <dbReference type="Pfam" id="PF13392"/>
    </source>
</evidence>
<feature type="region of interest" description="Disordered" evidence="1">
    <location>
        <begin position="1"/>
        <end position="36"/>
    </location>
</feature>
<dbReference type="GO" id="GO:0004519">
    <property type="term" value="F:endonuclease activity"/>
    <property type="evidence" value="ECO:0007669"/>
    <property type="project" value="UniProtKB-KW"/>
</dbReference>
<name>A0ABR9PIH9_9BACT</name>
<dbReference type="Proteomes" id="UP001516472">
    <property type="component" value="Unassembled WGS sequence"/>
</dbReference>
<sequence length="189" mass="20583">MRPCPSFPGYSASADGRVVSHRRGERIRGQRGGKRSLIDPSYRRELRTSATPKGHLTVSIMVAPGRARPVGVHQLVADAFHGPCPVGQQVRHLDGDPTNNVPCNLAYGTALDNAADRTRHGRYASGAHHQNAKLTPADVADLLRRRAAGEKVKALAAYFRVSVPTVEAVIYGKSYRAESVELRQIEVSR</sequence>